<dbReference type="PANTHER" id="PTHR43625:SF40">
    <property type="entry name" value="ALDO-KETO REDUCTASE YAKC [NADP(+)]"/>
    <property type="match status" value="1"/>
</dbReference>
<dbReference type="Gene3D" id="3.20.20.100">
    <property type="entry name" value="NADP-dependent oxidoreductase domain"/>
    <property type="match status" value="1"/>
</dbReference>
<dbReference type="InterPro" id="IPR023210">
    <property type="entry name" value="NADP_OxRdtase_dom"/>
</dbReference>
<dbReference type="PRINTS" id="PR00069">
    <property type="entry name" value="ALDKETRDTASE"/>
</dbReference>
<dbReference type="CDD" id="cd19088">
    <property type="entry name" value="AKR_AKR13B1"/>
    <property type="match status" value="1"/>
</dbReference>
<sequence length="292" mass="31476">MPDIRHTATFRLGDRPVRRIGYGAMQLAGPGVFGPPKDREAALNVLREAVASGVDHLDTSDFYGPHVTNRLIRDALHPYRDDLVIVTKIGARRGDDASWLPAFAPDELERAVHDNLRNLGLDVLDVVNLRIMFDTHGPAEGSIEAPLATLAELQRRGLVRHIGLSNVTPAQVAQGRRICDIVCVQNHYNIAHRGDDALIDTLARDGIAYVPYFPLGGFSPLQSSTLSGVAARIGATPMQVALAWLLRRAPNLLLIPGTSSVAHLRENLAAADLDLPADALAELDRIAGADAA</sequence>
<proteinExistence type="predicted"/>
<protein>
    <submittedName>
        <fullName evidence="3">Aldo/keto reductase family oxidoreductase</fullName>
    </submittedName>
</protein>
<dbReference type="RefSeq" id="WP_395130083.1">
    <property type="nucleotide sequence ID" value="NZ_JBIMPM010000025.1"/>
</dbReference>
<gene>
    <name evidence="3" type="ORF">ACGTRS_20290</name>
</gene>
<comment type="caution">
    <text evidence="3">The sequence shown here is derived from an EMBL/GenBank/DDBJ whole genome shotgun (WGS) entry which is preliminary data.</text>
</comment>
<accession>A0ABW7L805</accession>
<dbReference type="EMBL" id="JBIMPM010000025">
    <property type="protein sequence ID" value="MFH5253564.1"/>
    <property type="molecule type" value="Genomic_DNA"/>
</dbReference>
<keyword evidence="4" id="KW-1185">Reference proteome</keyword>
<dbReference type="SUPFAM" id="SSF51430">
    <property type="entry name" value="NAD(P)-linked oxidoreductase"/>
    <property type="match status" value="1"/>
</dbReference>
<dbReference type="InterPro" id="IPR050791">
    <property type="entry name" value="Aldo-Keto_reductase"/>
</dbReference>
<dbReference type="NCBIfam" id="NF007695">
    <property type="entry name" value="PRK10376.1"/>
    <property type="match status" value="1"/>
</dbReference>
<evidence type="ECO:0000256" key="1">
    <source>
        <dbReference type="ARBA" id="ARBA00023002"/>
    </source>
</evidence>
<dbReference type="InterPro" id="IPR020471">
    <property type="entry name" value="AKR"/>
</dbReference>
<dbReference type="InterPro" id="IPR036812">
    <property type="entry name" value="NAD(P)_OxRdtase_dom_sf"/>
</dbReference>
<dbReference type="Pfam" id="PF00248">
    <property type="entry name" value="Aldo_ket_red"/>
    <property type="match status" value="1"/>
</dbReference>
<dbReference type="Proteomes" id="UP001609186">
    <property type="component" value="Unassembled WGS sequence"/>
</dbReference>
<name>A0ABW7L805_9BURK</name>
<dbReference type="PANTHER" id="PTHR43625">
    <property type="entry name" value="AFLATOXIN B1 ALDEHYDE REDUCTASE"/>
    <property type="match status" value="1"/>
</dbReference>
<evidence type="ECO:0000313" key="3">
    <source>
        <dbReference type="EMBL" id="MFH5253564.1"/>
    </source>
</evidence>
<keyword evidence="1" id="KW-0560">Oxidoreductase</keyword>
<reference evidence="3 4" key="1">
    <citation type="submission" date="2024-10" db="EMBL/GenBank/DDBJ databases">
        <title>Burkholderia semiarida in Mexico.</title>
        <authorList>
            <person name="Estrada P."/>
        </authorList>
    </citation>
    <scope>NUCLEOTIDE SEQUENCE [LARGE SCALE GENOMIC DNA]</scope>
    <source>
        <strain evidence="3 4">CLM7-1</strain>
    </source>
</reference>
<feature type="domain" description="NADP-dependent oxidoreductase" evidence="2">
    <location>
        <begin position="19"/>
        <end position="286"/>
    </location>
</feature>
<organism evidence="3 4">
    <name type="scientific">Burkholderia semiarida</name>
    <dbReference type="NCBI Taxonomy" id="2843303"/>
    <lineage>
        <taxon>Bacteria</taxon>
        <taxon>Pseudomonadati</taxon>
        <taxon>Pseudomonadota</taxon>
        <taxon>Betaproteobacteria</taxon>
        <taxon>Burkholderiales</taxon>
        <taxon>Burkholderiaceae</taxon>
        <taxon>Burkholderia</taxon>
        <taxon>Burkholderia cepacia complex</taxon>
    </lineage>
</organism>
<evidence type="ECO:0000259" key="2">
    <source>
        <dbReference type="Pfam" id="PF00248"/>
    </source>
</evidence>
<evidence type="ECO:0000313" key="4">
    <source>
        <dbReference type="Proteomes" id="UP001609186"/>
    </source>
</evidence>